<dbReference type="Proteomes" id="UP000479190">
    <property type="component" value="Unassembled WGS sequence"/>
</dbReference>
<dbReference type="GO" id="GO:0008170">
    <property type="term" value="F:N-methyltransferase activity"/>
    <property type="evidence" value="ECO:0007669"/>
    <property type="project" value="UniProtKB-ARBA"/>
</dbReference>
<dbReference type="GO" id="GO:0008757">
    <property type="term" value="F:S-adenosylmethionine-dependent methyltransferase activity"/>
    <property type="evidence" value="ECO:0007669"/>
    <property type="project" value="UniProtKB-ARBA"/>
</dbReference>
<name>A0A6H5IIH5_9HYME</name>
<dbReference type="SUPFAM" id="SSF82199">
    <property type="entry name" value="SET domain"/>
    <property type="match status" value="1"/>
</dbReference>
<evidence type="ECO:0000259" key="1">
    <source>
        <dbReference type="PROSITE" id="PS50280"/>
    </source>
</evidence>
<dbReference type="SMART" id="SM00317">
    <property type="entry name" value="SET"/>
    <property type="match status" value="1"/>
</dbReference>
<gene>
    <name evidence="2" type="ORF">TBRA_LOCUS9771</name>
</gene>
<dbReference type="CDD" id="cd20071">
    <property type="entry name" value="SET_SMYD"/>
    <property type="match status" value="1"/>
</dbReference>
<dbReference type="PROSITE" id="PS50280">
    <property type="entry name" value="SET"/>
    <property type="match status" value="1"/>
</dbReference>
<protein>
    <recommendedName>
        <fullName evidence="1">SET domain-containing protein</fullName>
    </recommendedName>
</protein>
<dbReference type="InterPro" id="IPR053010">
    <property type="entry name" value="SET_SmydA-8"/>
</dbReference>
<dbReference type="Pfam" id="PF00856">
    <property type="entry name" value="SET"/>
    <property type="match status" value="1"/>
</dbReference>
<feature type="domain" description="SET" evidence="1">
    <location>
        <begin position="11"/>
        <end position="263"/>
    </location>
</feature>
<reference evidence="2 3" key="1">
    <citation type="submission" date="2020-02" db="EMBL/GenBank/DDBJ databases">
        <authorList>
            <person name="Ferguson B K."/>
        </authorList>
    </citation>
    <scope>NUCLEOTIDE SEQUENCE [LARGE SCALE GENOMIC DNA]</scope>
</reference>
<dbReference type="PANTHER" id="PTHR46455:SF7">
    <property type="entry name" value="RE12806P"/>
    <property type="match status" value="1"/>
</dbReference>
<dbReference type="Gene3D" id="6.10.140.2220">
    <property type="match status" value="1"/>
</dbReference>
<dbReference type="EMBL" id="CADCXV010000882">
    <property type="protein sequence ID" value="CAB0037972.1"/>
    <property type="molecule type" value="Genomic_DNA"/>
</dbReference>
<evidence type="ECO:0000313" key="3">
    <source>
        <dbReference type="Proteomes" id="UP000479190"/>
    </source>
</evidence>
<sequence>MTDKKSGDGDLKYKIERSDRVGRYLVAAKSLEAGEVILEELPFVVGPKAASYPCCLGCYSPWPPAPVDDGTPGPLCPDCGWPVCGDECARLGQHRDYECRVFAEAKERFNVQEALGCDRAQGVPHLECVTPLRLLLASEKDKARWESEVSCMESHDKERREKPQWQADQVNVAEYIRNRLKLDRFSEELIQRCCGILEINNHEIRTSRGFLARGLYPRVSIMNHSCVSNTAHSCDPAPGADFRVQLRAAVRVAAGTELTGSYTHALLPTMLRRQHLAEGKYFDCACTRCSDPSELGTHMSSLKCNKCDNGLVLPLDSLDPESQWKCTHCDFSTSGQAVRRVQTIIHADMEQAEAYTAADGPEAIQLRESFMKKYHSVLHPRHALLTIPRFSLAQLYGRVEEYFLDDLPDVVLEHKIELCRLCLQVLDKVEPGLQRSRGMMLYELHAPLLFIAKGQWSAGAIDAPTLKSKMTEAAQILKEAADILCLEPAATPEAEIGQGAKLALEQLNKSIADL</sequence>
<dbReference type="Gene3D" id="2.170.270.10">
    <property type="entry name" value="SET domain"/>
    <property type="match status" value="1"/>
</dbReference>
<dbReference type="AlphaFoldDB" id="A0A6H5IIH5"/>
<evidence type="ECO:0000313" key="2">
    <source>
        <dbReference type="EMBL" id="CAB0037972.1"/>
    </source>
</evidence>
<dbReference type="PANTHER" id="PTHR46455">
    <property type="entry name" value="SET AND MYND DOMAIN CONTAINING, ARTHROPOD-SPECIFIC, MEMBER 4, ISOFORM A"/>
    <property type="match status" value="1"/>
</dbReference>
<dbReference type="InterPro" id="IPR001214">
    <property type="entry name" value="SET_dom"/>
</dbReference>
<dbReference type="OrthoDB" id="265717at2759"/>
<keyword evidence="3" id="KW-1185">Reference proteome</keyword>
<dbReference type="GO" id="GO:0008276">
    <property type="term" value="F:protein methyltransferase activity"/>
    <property type="evidence" value="ECO:0007669"/>
    <property type="project" value="UniProtKB-ARBA"/>
</dbReference>
<accession>A0A6H5IIH5</accession>
<organism evidence="2 3">
    <name type="scientific">Trichogramma brassicae</name>
    <dbReference type="NCBI Taxonomy" id="86971"/>
    <lineage>
        <taxon>Eukaryota</taxon>
        <taxon>Metazoa</taxon>
        <taxon>Ecdysozoa</taxon>
        <taxon>Arthropoda</taxon>
        <taxon>Hexapoda</taxon>
        <taxon>Insecta</taxon>
        <taxon>Pterygota</taxon>
        <taxon>Neoptera</taxon>
        <taxon>Endopterygota</taxon>
        <taxon>Hymenoptera</taxon>
        <taxon>Apocrita</taxon>
        <taxon>Proctotrupomorpha</taxon>
        <taxon>Chalcidoidea</taxon>
        <taxon>Trichogrammatidae</taxon>
        <taxon>Trichogramma</taxon>
    </lineage>
</organism>
<dbReference type="Gene3D" id="1.10.220.160">
    <property type="match status" value="1"/>
</dbReference>
<proteinExistence type="predicted"/>
<dbReference type="InterPro" id="IPR046341">
    <property type="entry name" value="SET_dom_sf"/>
</dbReference>